<dbReference type="PANTHER" id="PTHR10159:SF530">
    <property type="entry name" value="DUAL SPECIFICITY PROTEIN PHOSPHATASE DDB_G0271350-RELATED"/>
    <property type="match status" value="1"/>
</dbReference>
<evidence type="ECO:0000259" key="8">
    <source>
        <dbReference type="PROSITE" id="PS50206"/>
    </source>
</evidence>
<feature type="compositionally biased region" description="Basic and acidic residues" evidence="5">
    <location>
        <begin position="733"/>
        <end position="742"/>
    </location>
</feature>
<feature type="compositionally biased region" description="Low complexity" evidence="5">
    <location>
        <begin position="341"/>
        <end position="364"/>
    </location>
</feature>
<reference evidence="10" key="1">
    <citation type="submission" date="2015-01" db="EMBL/GenBank/DDBJ databases">
        <title>The Genome Sequence of Cryptococcus gattii MMRL2647.</title>
        <authorList>
            <consortium name="The Broad Institute Genomics Platform"/>
            <person name="Cuomo C."/>
            <person name="Litvintseva A."/>
            <person name="Chen Y."/>
            <person name="Heitman J."/>
            <person name="Sun S."/>
            <person name="Springer D."/>
            <person name="Dromer F."/>
            <person name="Young S."/>
            <person name="Zeng Q."/>
            <person name="Gargeya S."/>
            <person name="Abouelleil A."/>
            <person name="Alvarado L."/>
            <person name="Chapman S.B."/>
            <person name="Gainer-Dewar J."/>
            <person name="Goldberg J."/>
            <person name="Griggs A."/>
            <person name="Gujja S."/>
            <person name="Hansen M."/>
            <person name="Howarth C."/>
            <person name="Imamovic A."/>
            <person name="Larimer J."/>
            <person name="Murphy C."/>
            <person name="Naylor J."/>
            <person name="Pearson M."/>
            <person name="Priest M."/>
            <person name="Roberts A."/>
            <person name="Saif S."/>
            <person name="Shea T."/>
            <person name="Sykes S."/>
            <person name="Wortman J."/>
            <person name="Nusbaum C."/>
            <person name="Birren B."/>
        </authorList>
    </citation>
    <scope>NUCLEOTIDE SEQUENCE [LARGE SCALE GENOMIC DNA]</scope>
    <source>
        <strain evidence="10">IND107</strain>
    </source>
</reference>
<organism evidence="9 10">
    <name type="scientific">Cryptococcus tetragattii IND107</name>
    <dbReference type="NCBI Taxonomy" id="1296105"/>
    <lineage>
        <taxon>Eukaryota</taxon>
        <taxon>Fungi</taxon>
        <taxon>Dikarya</taxon>
        <taxon>Basidiomycota</taxon>
        <taxon>Agaricomycotina</taxon>
        <taxon>Tremellomycetes</taxon>
        <taxon>Tremellales</taxon>
        <taxon>Cryptococcaceae</taxon>
        <taxon>Cryptococcus</taxon>
        <taxon>Cryptococcus gattii species complex</taxon>
    </lineage>
</organism>
<sequence length="887" mass="96403">MQPQQHTHDNNNALPAARPQPLHVHSPTIPPPNRGTRNLELVQGPKVPLTAPLPLRTAEVRSPNRRRPSPLVLGKPKEADPEDWQIHQERPFTASPGASDEHSLDNELQDLSKLRKAVRQNLLARPMDSPLDLSDSDLPAFNTPGRQSFASSSSTSMESIPIEQVFDQVENGSVLLVDTRPMAAFLNSHLPNAIPLSIPTLLSKRFQKSQSQSSNSGISWGTLSPFVSLPSARERWDSVDQDKVEVVLICHGEEGRVVEGILKSLIDDRVKTVRGGWAAVLNHARARRTLVSGQTLTWHNLDVTVPETITGKPLAPGPSSNMLPPKSAPPCEIPLPPIPLSPSLSLSPPKSLNHHPSLPSLRPPFAGATRDLPSLSINASQASQRRTPKLSLNLDRPLKSATFGGYHDIPPTPHGSLCTRTRPQRSPGLSLNIPRTPFQSQQGHIQGRIIDDSRLNGSGSIQTRAHEQSRFPPSSSTFGDAKQIENEGEDMAPNLYDGPTPRARIPHDPDKSQEYGARFYCSPSSVDSTLPPSSPPPTRPAVAPFNPSVILPSFLYLGPDIQCESDVQCLLKLGVKRILNVALECDDNQGLNLKERFKYRKVGMRDIVEENGVGKGMRDACEFLDDARLHSAPTYVHCQAGKSRSVTIILAYLIHANAWTLKTSYAYVAERRKGISPNIGFVAELMQWEEKELGVKQSGGVHGDGNGRGKASGGGGGNGGSSRHMEDEEGDDEGRGKTHLRDSLPPTWSSSVDNYTRSAKVSSPVKGDNCGEEEAGRDGRIAVGDEREVRKNGVWVHHRRAPVDRTTLQPGRRVSKAGLESLRPFMITSTDPSSPSAVSANSGSIDNEHQINNGNGPETRPSPRPSPEMGKEGHAMTPAGDGPLRWI</sequence>
<comment type="caution">
    <text evidence="9">The sequence shown here is derived from an EMBL/GenBank/DDBJ whole genome shotgun (WGS) entry which is preliminary data.</text>
</comment>
<feature type="region of interest" description="Disordered" evidence="5">
    <location>
        <begin position="1"/>
        <end position="83"/>
    </location>
</feature>
<dbReference type="SUPFAM" id="SSF52821">
    <property type="entry name" value="Rhodanese/Cell cycle control phosphatase"/>
    <property type="match status" value="1"/>
</dbReference>
<dbReference type="Gene3D" id="3.40.250.10">
    <property type="entry name" value="Rhodanese-like domain"/>
    <property type="match status" value="1"/>
</dbReference>
<dbReference type="CDD" id="cd14498">
    <property type="entry name" value="DSP"/>
    <property type="match status" value="1"/>
</dbReference>
<dbReference type="InterPro" id="IPR000387">
    <property type="entry name" value="Tyr_Pase_dom"/>
</dbReference>
<evidence type="ECO:0000256" key="5">
    <source>
        <dbReference type="SAM" id="MobiDB-lite"/>
    </source>
</evidence>
<dbReference type="SMART" id="SM00195">
    <property type="entry name" value="DSPc"/>
    <property type="match status" value="1"/>
</dbReference>
<evidence type="ECO:0000313" key="9">
    <source>
        <dbReference type="EMBL" id="KAL0254062.1"/>
    </source>
</evidence>
<feature type="region of interest" description="Disordered" evidence="5">
    <location>
        <begin position="309"/>
        <end position="369"/>
    </location>
</feature>
<dbReference type="PROSITE" id="PS50056">
    <property type="entry name" value="TYR_PHOSPHATASE_2"/>
    <property type="match status" value="1"/>
</dbReference>
<dbReference type="InterPro" id="IPR000340">
    <property type="entry name" value="Dual-sp_phosphatase_cat-dom"/>
</dbReference>
<dbReference type="Proteomes" id="UP000054399">
    <property type="component" value="Unassembled WGS sequence"/>
</dbReference>
<feature type="compositionally biased region" description="Low complexity" evidence="5">
    <location>
        <begin position="127"/>
        <end position="139"/>
    </location>
</feature>
<feature type="compositionally biased region" description="Pro residues" evidence="5">
    <location>
        <begin position="326"/>
        <end position="340"/>
    </location>
</feature>
<keyword evidence="10" id="KW-1185">Reference proteome</keyword>
<protein>
    <recommendedName>
        <fullName evidence="2">protein-tyrosine-phosphatase</fullName>
        <ecNumber evidence="2">3.1.3.48</ecNumber>
    </recommendedName>
</protein>
<feature type="region of interest" description="Disordered" evidence="5">
    <location>
        <begin position="811"/>
        <end position="887"/>
    </location>
</feature>
<dbReference type="PROSITE" id="PS50054">
    <property type="entry name" value="TYR_PHOSPHATASE_DUAL"/>
    <property type="match status" value="1"/>
</dbReference>
<dbReference type="EMBL" id="ATAM02000002">
    <property type="protein sequence ID" value="KAL0254062.1"/>
    <property type="molecule type" value="Genomic_DNA"/>
</dbReference>
<gene>
    <name evidence="9" type="ORF">I308_101441</name>
</gene>
<evidence type="ECO:0000256" key="2">
    <source>
        <dbReference type="ARBA" id="ARBA00013064"/>
    </source>
</evidence>
<feature type="region of interest" description="Disordered" evidence="5">
    <location>
        <begin position="127"/>
        <end position="153"/>
    </location>
</feature>
<evidence type="ECO:0000259" key="6">
    <source>
        <dbReference type="PROSITE" id="PS50054"/>
    </source>
</evidence>
<dbReference type="Gene3D" id="3.90.190.10">
    <property type="entry name" value="Protein tyrosine phosphatase superfamily"/>
    <property type="match status" value="1"/>
</dbReference>
<feature type="compositionally biased region" description="Gly residues" evidence="5">
    <location>
        <begin position="700"/>
        <end position="720"/>
    </location>
</feature>
<evidence type="ECO:0000256" key="4">
    <source>
        <dbReference type="ARBA" id="ARBA00022912"/>
    </source>
</evidence>
<name>A0ABR3C0F0_9TREE</name>
<accession>A0ABR3C0F0</accession>
<dbReference type="InterPro" id="IPR029021">
    <property type="entry name" value="Prot-tyrosine_phosphatase-like"/>
</dbReference>
<dbReference type="PROSITE" id="PS50206">
    <property type="entry name" value="RHODANESE_3"/>
    <property type="match status" value="1"/>
</dbReference>
<comment type="similarity">
    <text evidence="1">Belongs to the protein-tyrosine phosphatase family. Non-receptor class dual specificity subfamily.</text>
</comment>
<dbReference type="EC" id="3.1.3.48" evidence="2"/>
<dbReference type="SMART" id="SM00450">
    <property type="entry name" value="RHOD"/>
    <property type="match status" value="1"/>
</dbReference>
<feature type="compositionally biased region" description="Low complexity" evidence="5">
    <location>
        <begin position="832"/>
        <end position="844"/>
    </location>
</feature>
<proteinExistence type="inferred from homology"/>
<feature type="domain" description="Tyrosine-protein phosphatase" evidence="6">
    <location>
        <begin position="546"/>
        <end position="694"/>
    </location>
</feature>
<feature type="compositionally biased region" description="Polar residues" evidence="5">
    <location>
        <begin position="1"/>
        <end position="13"/>
    </location>
</feature>
<dbReference type="Pfam" id="PF00581">
    <property type="entry name" value="Rhodanese"/>
    <property type="match status" value="1"/>
</dbReference>
<feature type="domain" description="Rhodanese" evidence="8">
    <location>
        <begin position="170"/>
        <end position="289"/>
    </location>
</feature>
<evidence type="ECO:0000259" key="7">
    <source>
        <dbReference type="PROSITE" id="PS50056"/>
    </source>
</evidence>
<dbReference type="InterPro" id="IPR020422">
    <property type="entry name" value="TYR_PHOSPHATASE_DUAL_dom"/>
</dbReference>
<feature type="region of interest" description="Disordered" evidence="5">
    <location>
        <begin position="403"/>
        <end position="516"/>
    </location>
</feature>
<dbReference type="InterPro" id="IPR001763">
    <property type="entry name" value="Rhodanese-like_dom"/>
</dbReference>
<reference evidence="9 10" key="2">
    <citation type="submission" date="2024-01" db="EMBL/GenBank/DDBJ databases">
        <title>Comparative genomics of Cryptococcus and Kwoniella reveals pathogenesis evolution and contrasting modes of karyotype evolution via chromosome fusion or intercentromeric recombination.</title>
        <authorList>
            <person name="Coelho M.A."/>
            <person name="David-Palma M."/>
            <person name="Shea T."/>
            <person name="Bowers K."/>
            <person name="Mcginley-Smith S."/>
            <person name="Mohammad A.W."/>
            <person name="Gnirke A."/>
            <person name="Yurkov A.M."/>
            <person name="Nowrousian M."/>
            <person name="Sun S."/>
            <person name="Cuomo C.A."/>
            <person name="Heitman J."/>
        </authorList>
    </citation>
    <scope>NUCLEOTIDE SEQUENCE [LARGE SCALE GENOMIC DNA]</scope>
    <source>
        <strain evidence="9 10">IND107</strain>
    </source>
</reference>
<evidence type="ECO:0000256" key="1">
    <source>
        <dbReference type="ARBA" id="ARBA00008601"/>
    </source>
</evidence>
<evidence type="ECO:0000313" key="10">
    <source>
        <dbReference type="Proteomes" id="UP000054399"/>
    </source>
</evidence>
<feature type="compositionally biased region" description="Polar residues" evidence="5">
    <location>
        <begin position="746"/>
        <end position="761"/>
    </location>
</feature>
<evidence type="ECO:0000256" key="3">
    <source>
        <dbReference type="ARBA" id="ARBA00022801"/>
    </source>
</evidence>
<keyword evidence="3" id="KW-0378">Hydrolase</keyword>
<feature type="domain" description="Tyrosine specific protein phosphatases" evidence="7">
    <location>
        <begin position="618"/>
        <end position="675"/>
    </location>
</feature>
<dbReference type="Pfam" id="PF00782">
    <property type="entry name" value="DSPc"/>
    <property type="match status" value="1"/>
</dbReference>
<dbReference type="GeneID" id="91988299"/>
<feature type="region of interest" description="Disordered" evidence="5">
    <location>
        <begin position="696"/>
        <end position="779"/>
    </location>
</feature>
<keyword evidence="4" id="KW-0904">Protein phosphatase</keyword>
<dbReference type="InterPro" id="IPR036873">
    <property type="entry name" value="Rhodanese-like_dom_sf"/>
</dbReference>
<dbReference type="PANTHER" id="PTHR10159">
    <property type="entry name" value="DUAL SPECIFICITY PROTEIN PHOSPHATASE"/>
    <property type="match status" value="1"/>
</dbReference>
<dbReference type="RefSeq" id="XP_066616283.1">
    <property type="nucleotide sequence ID" value="XM_066755997.1"/>
</dbReference>
<dbReference type="SUPFAM" id="SSF52799">
    <property type="entry name" value="(Phosphotyrosine protein) phosphatases II"/>
    <property type="match status" value="1"/>
</dbReference>